<dbReference type="PANTHER" id="PTHR30221:SF18">
    <property type="entry name" value="SLL0590 PROTEIN"/>
    <property type="match status" value="1"/>
</dbReference>
<dbReference type="InterPro" id="IPR045275">
    <property type="entry name" value="MscS_archaea/bacteria_type"/>
</dbReference>
<feature type="transmembrane region" description="Helical" evidence="7">
    <location>
        <begin position="47"/>
        <end position="67"/>
    </location>
</feature>
<dbReference type="InterPro" id="IPR010920">
    <property type="entry name" value="LSM_dom_sf"/>
</dbReference>
<protein>
    <submittedName>
        <fullName evidence="9">Mechanosensitive ion channel</fullName>
    </submittedName>
</protein>
<dbReference type="GO" id="GO:0008381">
    <property type="term" value="F:mechanosensitive monoatomic ion channel activity"/>
    <property type="evidence" value="ECO:0007669"/>
    <property type="project" value="InterPro"/>
</dbReference>
<dbReference type="SUPFAM" id="SSF50182">
    <property type="entry name" value="Sm-like ribonucleoproteins"/>
    <property type="match status" value="1"/>
</dbReference>
<evidence type="ECO:0000313" key="10">
    <source>
        <dbReference type="Proteomes" id="UP000320390"/>
    </source>
</evidence>
<evidence type="ECO:0000259" key="8">
    <source>
        <dbReference type="Pfam" id="PF00924"/>
    </source>
</evidence>
<feature type="transmembrane region" description="Helical" evidence="7">
    <location>
        <begin position="15"/>
        <end position="35"/>
    </location>
</feature>
<evidence type="ECO:0000256" key="2">
    <source>
        <dbReference type="ARBA" id="ARBA00022475"/>
    </source>
</evidence>
<dbReference type="InterPro" id="IPR006685">
    <property type="entry name" value="MscS_channel_2nd"/>
</dbReference>
<evidence type="ECO:0000256" key="4">
    <source>
        <dbReference type="ARBA" id="ARBA00022989"/>
    </source>
</evidence>
<organism evidence="9 10">
    <name type="scientific">Saltatorellus ferox</name>
    <dbReference type="NCBI Taxonomy" id="2528018"/>
    <lineage>
        <taxon>Bacteria</taxon>
        <taxon>Pseudomonadati</taxon>
        <taxon>Planctomycetota</taxon>
        <taxon>Planctomycetia</taxon>
        <taxon>Planctomycetia incertae sedis</taxon>
        <taxon>Saltatorellus</taxon>
    </lineage>
</organism>
<evidence type="ECO:0000256" key="1">
    <source>
        <dbReference type="ARBA" id="ARBA00004651"/>
    </source>
</evidence>
<gene>
    <name evidence="9" type="ORF">Poly30_10920</name>
</gene>
<keyword evidence="10" id="KW-1185">Reference proteome</keyword>
<evidence type="ECO:0000256" key="7">
    <source>
        <dbReference type="SAM" id="Phobius"/>
    </source>
</evidence>
<dbReference type="InterPro" id="IPR023408">
    <property type="entry name" value="MscS_beta-dom_sf"/>
</dbReference>
<feature type="compositionally biased region" description="Basic and acidic residues" evidence="6">
    <location>
        <begin position="315"/>
        <end position="351"/>
    </location>
</feature>
<reference evidence="9 10" key="1">
    <citation type="submission" date="2019-02" db="EMBL/GenBank/DDBJ databases">
        <title>Deep-cultivation of Planctomycetes and their phenomic and genomic characterization uncovers novel biology.</title>
        <authorList>
            <person name="Wiegand S."/>
            <person name="Jogler M."/>
            <person name="Boedeker C."/>
            <person name="Pinto D."/>
            <person name="Vollmers J."/>
            <person name="Rivas-Marin E."/>
            <person name="Kohn T."/>
            <person name="Peeters S.H."/>
            <person name="Heuer A."/>
            <person name="Rast P."/>
            <person name="Oberbeckmann S."/>
            <person name="Bunk B."/>
            <person name="Jeske O."/>
            <person name="Meyerdierks A."/>
            <person name="Storesund J.E."/>
            <person name="Kallscheuer N."/>
            <person name="Luecker S."/>
            <person name="Lage O.M."/>
            <person name="Pohl T."/>
            <person name="Merkel B.J."/>
            <person name="Hornburger P."/>
            <person name="Mueller R.-W."/>
            <person name="Bruemmer F."/>
            <person name="Labrenz M."/>
            <person name="Spormann A.M."/>
            <person name="Op den Camp H."/>
            <person name="Overmann J."/>
            <person name="Amann R."/>
            <person name="Jetten M.S.M."/>
            <person name="Mascher T."/>
            <person name="Medema M.H."/>
            <person name="Devos D.P."/>
            <person name="Kaster A.-K."/>
            <person name="Ovreas L."/>
            <person name="Rohde M."/>
            <person name="Galperin M.Y."/>
            <person name="Jogler C."/>
        </authorList>
    </citation>
    <scope>NUCLEOTIDE SEQUENCE [LARGE SCALE GENOMIC DNA]</scope>
    <source>
        <strain evidence="9 10">Poly30</strain>
    </source>
</reference>
<dbReference type="Pfam" id="PF00924">
    <property type="entry name" value="MS_channel_2nd"/>
    <property type="match status" value="1"/>
</dbReference>
<dbReference type="InterPro" id="IPR011066">
    <property type="entry name" value="MscS_channel_C_sf"/>
</dbReference>
<comment type="subcellular location">
    <subcellularLocation>
        <location evidence="1">Cell membrane</location>
        <topology evidence="1">Multi-pass membrane protein</topology>
    </subcellularLocation>
</comment>
<evidence type="ECO:0000256" key="3">
    <source>
        <dbReference type="ARBA" id="ARBA00022692"/>
    </source>
</evidence>
<evidence type="ECO:0000256" key="6">
    <source>
        <dbReference type="SAM" id="MobiDB-lite"/>
    </source>
</evidence>
<proteinExistence type="predicted"/>
<dbReference type="OrthoDB" id="9780668at2"/>
<dbReference type="Gene3D" id="2.30.30.60">
    <property type="match status" value="1"/>
</dbReference>
<dbReference type="EMBL" id="CP036434">
    <property type="protein sequence ID" value="QDV05594.1"/>
    <property type="molecule type" value="Genomic_DNA"/>
</dbReference>
<name>A0A518END9_9BACT</name>
<dbReference type="SUPFAM" id="SSF82689">
    <property type="entry name" value="Mechanosensitive channel protein MscS (YggB), C-terminal domain"/>
    <property type="match status" value="1"/>
</dbReference>
<keyword evidence="4 7" id="KW-1133">Transmembrane helix</keyword>
<dbReference type="PANTHER" id="PTHR30221">
    <property type="entry name" value="SMALL-CONDUCTANCE MECHANOSENSITIVE CHANNEL"/>
    <property type="match status" value="1"/>
</dbReference>
<keyword evidence="3 7" id="KW-0812">Transmembrane</keyword>
<dbReference type="RefSeq" id="WP_145195025.1">
    <property type="nucleotide sequence ID" value="NZ_CP036434.1"/>
</dbReference>
<accession>A0A518END9</accession>
<evidence type="ECO:0000256" key="5">
    <source>
        <dbReference type="ARBA" id="ARBA00023136"/>
    </source>
</evidence>
<dbReference type="Proteomes" id="UP000320390">
    <property type="component" value="Chromosome"/>
</dbReference>
<dbReference type="AlphaFoldDB" id="A0A518END9"/>
<dbReference type="GO" id="GO:0005886">
    <property type="term" value="C:plasma membrane"/>
    <property type="evidence" value="ECO:0007669"/>
    <property type="project" value="UniProtKB-SubCell"/>
</dbReference>
<sequence length="351" mass="38287">MAILENPLDTGDLPGFGLTLLAFVLVVAVARRLVLNLPERGGYRGQLVLFLVVAAGLLAVLISLPLRDQVRGLVFQFVGLILSAAVALSSTTFLGNLIAGGMLRTISNFNLGDWIRVDDHFGRVTERGLLHTEIQTEDRDLTTIPNLLLATHPVKVVRASGTIISAKVSIGYDVPHVRVEDALLVAANQIGLVDAFVAIADLGDFSIVYRVAGKLEETDRLISRRSKLRRAMLDALHGAEIEIMSPTFMNVLQRSPKEQLIPEEIGSRREADTAPEEVAFDKADLAKGLETKRASIAELEKRIEEVGGRTGGLEGDERSALERELERMKSEAARLKDELGADEETLKGRID</sequence>
<feature type="region of interest" description="Disordered" evidence="6">
    <location>
        <begin position="308"/>
        <end position="351"/>
    </location>
</feature>
<feature type="transmembrane region" description="Helical" evidence="7">
    <location>
        <begin position="73"/>
        <end position="99"/>
    </location>
</feature>
<keyword evidence="2" id="KW-1003">Cell membrane</keyword>
<evidence type="ECO:0000313" key="9">
    <source>
        <dbReference type="EMBL" id="QDV05594.1"/>
    </source>
</evidence>
<feature type="domain" description="Mechanosensitive ion channel MscS" evidence="8">
    <location>
        <begin position="94"/>
        <end position="154"/>
    </location>
</feature>
<keyword evidence="5 7" id="KW-0472">Membrane</keyword>